<organism evidence="1">
    <name type="scientific">Graphocephala atropunctata</name>
    <dbReference type="NCBI Taxonomy" id="36148"/>
    <lineage>
        <taxon>Eukaryota</taxon>
        <taxon>Metazoa</taxon>
        <taxon>Ecdysozoa</taxon>
        <taxon>Arthropoda</taxon>
        <taxon>Hexapoda</taxon>
        <taxon>Insecta</taxon>
        <taxon>Pterygota</taxon>
        <taxon>Neoptera</taxon>
        <taxon>Paraneoptera</taxon>
        <taxon>Hemiptera</taxon>
        <taxon>Auchenorrhyncha</taxon>
        <taxon>Membracoidea</taxon>
        <taxon>Cicadellidae</taxon>
        <taxon>Cicadellinae</taxon>
        <taxon>Cicadellini</taxon>
        <taxon>Graphocephala</taxon>
    </lineage>
</organism>
<protein>
    <submittedName>
        <fullName evidence="1">Uncharacterized protein</fullName>
    </submittedName>
</protein>
<gene>
    <name evidence="1" type="ORF">g.10063</name>
</gene>
<accession>A0A1B6L7W1</accession>
<sequence>MKDACVTLRFFNEGVPVGQKCFELGGPEYNDGADYSGSELPEFDSLEVEFKTTEPNPGYKSTLDFYFTKDHKKVENIEMDVTGVDHRFAVYQDIPKFDELNILLYYHDPAESSGCSSCLDHACCSSCYSEEDEF</sequence>
<evidence type="ECO:0000313" key="1">
    <source>
        <dbReference type="EMBL" id="JAT19624.1"/>
    </source>
</evidence>
<dbReference type="EMBL" id="GEBQ01020353">
    <property type="protein sequence ID" value="JAT19624.1"/>
    <property type="molecule type" value="Transcribed_RNA"/>
</dbReference>
<name>A0A1B6L7W1_9HEMI</name>
<proteinExistence type="predicted"/>
<reference evidence="1" key="1">
    <citation type="submission" date="2015-11" db="EMBL/GenBank/DDBJ databases">
        <title>De novo transcriptome assembly of four potential Pierce s Disease insect vectors from Arizona vineyards.</title>
        <authorList>
            <person name="Tassone E.E."/>
        </authorList>
    </citation>
    <scope>NUCLEOTIDE SEQUENCE</scope>
</reference>
<dbReference type="AlphaFoldDB" id="A0A1B6L7W1"/>